<dbReference type="Pfam" id="PF09369">
    <property type="entry name" value="MZB"/>
    <property type="match status" value="1"/>
</dbReference>
<name>A0A1F6C2W3_HANXR</name>
<dbReference type="InterPro" id="IPR052511">
    <property type="entry name" value="ATP-dep_Helicase"/>
</dbReference>
<dbReference type="CDD" id="cd17923">
    <property type="entry name" value="DEXHc_Hrq1-like"/>
    <property type="match status" value="1"/>
</dbReference>
<organism evidence="5 6">
    <name type="scientific">Handelsmanbacteria sp. (strain RIFCSPLOWO2_12_FULL_64_10)</name>
    <dbReference type="NCBI Taxonomy" id="1817868"/>
    <lineage>
        <taxon>Bacteria</taxon>
        <taxon>Candidatus Handelsmaniibacteriota</taxon>
    </lineage>
</organism>
<dbReference type="GO" id="GO:0005524">
    <property type="term" value="F:ATP binding"/>
    <property type="evidence" value="ECO:0007669"/>
    <property type="project" value="UniProtKB-KW"/>
</dbReference>
<keyword evidence="2" id="KW-0067">ATP-binding</keyword>
<dbReference type="InterPro" id="IPR014001">
    <property type="entry name" value="Helicase_ATP-bd"/>
</dbReference>
<dbReference type="InterPro" id="IPR018973">
    <property type="entry name" value="MZB"/>
</dbReference>
<protein>
    <submittedName>
        <fullName evidence="5">DEAD/DEAH box helicase</fullName>
    </submittedName>
</protein>
<evidence type="ECO:0000259" key="3">
    <source>
        <dbReference type="PROSITE" id="PS51192"/>
    </source>
</evidence>
<dbReference type="EMBL" id="MFKF01000437">
    <property type="protein sequence ID" value="OGG43372.1"/>
    <property type="molecule type" value="Genomic_DNA"/>
</dbReference>
<proteinExistence type="predicted"/>
<dbReference type="SMART" id="SM00490">
    <property type="entry name" value="HELICc"/>
    <property type="match status" value="1"/>
</dbReference>
<keyword evidence="1" id="KW-0547">Nucleotide-binding</keyword>
<accession>A0A1F6C2W3</accession>
<dbReference type="InterPro" id="IPR027417">
    <property type="entry name" value="P-loop_NTPase"/>
</dbReference>
<dbReference type="PANTHER" id="PTHR47962">
    <property type="entry name" value="ATP-DEPENDENT HELICASE LHR-RELATED-RELATED"/>
    <property type="match status" value="1"/>
</dbReference>
<evidence type="ECO:0000313" key="6">
    <source>
        <dbReference type="Proteomes" id="UP000178606"/>
    </source>
</evidence>
<sequence length="1690" mass="190491">MSIFTLHAQVLSDYRDYVRSFFTVSDDRARAFIEQALIGEGKLWPDFLLQVSPSYPRVASVDELGKHDVLHEETARIFCTPEGDPFRLYQHQVEAIEKARAGESYVVTSGTGSGKSLTYFLPILDILLRQPPSGDRVVALVVYPMNALVNSQFQSLKNLREGYERRTGRPFPASFARYTGDTKEEERGALRQHPPQILLTNYVMAELLLVRPEDQRFLDRAGGELRFLVFDELHTYRGRQGADVAMLIRRLKERCAAPGLVHVGTSATMVANRNATPQERRATVADFAARLFGHPFTAGHVIEETLISFTDDGAPSREELAAALRGPVPSTLEAFRRHPLARWAEAEFGVEPEGGGGFRRRAPCTLSVAAARLAEASGIEAAVCEDRLRDILNRGGELPREDGGRAFAFKLHQFIGQGRALFATLEPAGRREFSLEGQVQAGGGRLFAPVKFCRQCGQDYYHVLQTETRFLPHPVGIESEDEESRPGYLMLAPSENDWSEDRIPEEWRDRRGRLTQTWRDRVPKAVWVSPDGGYSAQPREGAVKMWRQAAPFSLCLNCGEFYTAREQEFGKLASLSSERRTSATTVLATSLLRHASAADAARDKLLSFTDNRQDASLQAGHFNDFVHVSLLRSALYGALRRARELTFDRVARETVSSCGLAIRDIARNPELDPQSPAAQDVWRAFADLTEYRLYEDLRRGWRVIHPNLEQVGLLRVGYRGLEALCADEARWDFHPAVAAITPAERETVARAALDQFRRKLAISCRCLQETAQQQVRRRSEQHLNEFWGVDPDVSELRPANRFVRPGQSPRAAEGFSLTERSAIGRFLRQRLNLSTADYPGFLGGFLALLLSQGLLVRLDPVDDHQFYQLDAACLLWRLSDGTPPPPDPIYTRRAAGAGYPDRPSSVNIFFRRFYQDASTALAALEAREHTAQVVKPGERERRERRFRWEEGDTRKEGEVGRRLPYLVCSPTMELGVDIADLDLVHLRNVPPTPANYAQRSGRAGRQGQPGLIVTYCGALNSHYQYFFQKREEMVAGSVRPPRLDLANEALLRAHVQAVWLAQVRLPLGQSVEQVIDTDLDGLPLRENTAGQIRLGEAARHELRERICRILASDSGLLSVTGWFGEAWIDRVLDEAPQRFDRAFDRWRELYRAATRQLMEAQNALLRARRPDDQALATSRQQEALRQRNLLLQINISREEGDFSPYRYLASEGFLPGYNFPALPVRAWVPRDQGEFIPRPRFLALREFAPGNILYHEGAKWEVMSFQAPPGGLDERRSQKRLCRACGAFGDPALDLCPVCGTRFDGQNSLLASLLEMPNVRARRRERITCDEEERRRRGYDLETCFQFSSESGASRTQEADVVFGGTAVLRLVYAPAATLLRVNHGWRAVDRPGFLVDFENGEVFPSAPPERNGPPRPRRLENVRLAVQGTQNVLLVRFARSDLRNDPVLEATLQYALQRGCEQLFQLEESEFAAERIGDGEHRAILFYESAEGGAGVLRRLVEETDAVSRLAGEALTRCHFDGQGNDLKPGCQAACYECLMSFNNQHEALQLDRRRILQTLLDLTASSTLPRIGGRDWATHFEWLRSLTDSRSELERRFLAALAAGRHRLPDEAQKAISQPACIPDFFYSPNVCVFCDGSVHDDPAQAARDTEVRRELVNRGYRVLVIRYDHGLAEQIGEYPDIFGRFCA</sequence>
<keyword evidence="5" id="KW-0347">Helicase</keyword>
<dbReference type="PANTHER" id="PTHR47962:SF5">
    <property type="entry name" value="ATP-DEPENDENT HELICASE LHR-RELATED"/>
    <property type="match status" value="1"/>
</dbReference>
<dbReference type="Pfam" id="PF00270">
    <property type="entry name" value="DEAD"/>
    <property type="match status" value="1"/>
</dbReference>
<evidence type="ECO:0000259" key="4">
    <source>
        <dbReference type="PROSITE" id="PS51194"/>
    </source>
</evidence>
<dbReference type="Proteomes" id="UP000178606">
    <property type="component" value="Unassembled WGS sequence"/>
</dbReference>
<dbReference type="InterPro" id="IPR001650">
    <property type="entry name" value="Helicase_C-like"/>
</dbReference>
<reference evidence="5 6" key="1">
    <citation type="journal article" date="2016" name="Nat. Commun.">
        <title>Thousands of microbial genomes shed light on interconnected biogeochemical processes in an aquifer system.</title>
        <authorList>
            <person name="Anantharaman K."/>
            <person name="Brown C.T."/>
            <person name="Hug L.A."/>
            <person name="Sharon I."/>
            <person name="Castelle C.J."/>
            <person name="Probst A.J."/>
            <person name="Thomas B.C."/>
            <person name="Singh A."/>
            <person name="Wilkins M.J."/>
            <person name="Karaoz U."/>
            <person name="Brodie E.L."/>
            <person name="Williams K.H."/>
            <person name="Hubbard S.S."/>
            <person name="Banfield J.F."/>
        </authorList>
    </citation>
    <scope>NUCLEOTIDE SEQUENCE [LARGE SCALE GENOMIC DNA]</scope>
    <source>
        <strain evidence="6">RIFCSPLOWO2_12_FULL_64_10</strain>
    </source>
</reference>
<dbReference type="InterPro" id="IPR011545">
    <property type="entry name" value="DEAD/DEAH_box_helicase_dom"/>
</dbReference>
<dbReference type="GO" id="GO:0016887">
    <property type="term" value="F:ATP hydrolysis activity"/>
    <property type="evidence" value="ECO:0007669"/>
    <property type="project" value="TreeGrafter"/>
</dbReference>
<evidence type="ECO:0000256" key="2">
    <source>
        <dbReference type="ARBA" id="ARBA00022840"/>
    </source>
</evidence>
<dbReference type="GO" id="GO:0004386">
    <property type="term" value="F:helicase activity"/>
    <property type="evidence" value="ECO:0007669"/>
    <property type="project" value="UniProtKB-KW"/>
</dbReference>
<feature type="domain" description="Helicase C-terminal" evidence="4">
    <location>
        <begin position="891"/>
        <end position="1051"/>
    </location>
</feature>
<feature type="domain" description="Helicase ATP-binding" evidence="3">
    <location>
        <begin position="96"/>
        <end position="287"/>
    </location>
</feature>
<dbReference type="PROSITE" id="PS51194">
    <property type="entry name" value="HELICASE_CTER"/>
    <property type="match status" value="1"/>
</dbReference>
<dbReference type="SUPFAM" id="SSF52540">
    <property type="entry name" value="P-loop containing nucleoside triphosphate hydrolases"/>
    <property type="match status" value="2"/>
</dbReference>
<dbReference type="PROSITE" id="PS51192">
    <property type="entry name" value="HELICASE_ATP_BIND_1"/>
    <property type="match status" value="1"/>
</dbReference>
<comment type="caution">
    <text evidence="5">The sequence shown here is derived from an EMBL/GenBank/DDBJ whole genome shotgun (WGS) entry which is preliminary data.</text>
</comment>
<dbReference type="Pfam" id="PF00271">
    <property type="entry name" value="Helicase_C"/>
    <property type="match status" value="1"/>
</dbReference>
<gene>
    <name evidence="5" type="ORF">A3F84_24680</name>
</gene>
<dbReference type="Gene3D" id="3.40.960.10">
    <property type="entry name" value="VSR Endonuclease"/>
    <property type="match status" value="1"/>
</dbReference>
<dbReference type="GO" id="GO:0003677">
    <property type="term" value="F:DNA binding"/>
    <property type="evidence" value="ECO:0007669"/>
    <property type="project" value="TreeGrafter"/>
</dbReference>
<evidence type="ECO:0000313" key="5">
    <source>
        <dbReference type="EMBL" id="OGG43372.1"/>
    </source>
</evidence>
<dbReference type="Gene3D" id="3.40.50.300">
    <property type="entry name" value="P-loop containing nucleotide triphosphate hydrolases"/>
    <property type="match status" value="2"/>
</dbReference>
<keyword evidence="5" id="KW-0378">Hydrolase</keyword>
<evidence type="ECO:0000256" key="1">
    <source>
        <dbReference type="ARBA" id="ARBA00022741"/>
    </source>
</evidence>
<dbReference type="SMART" id="SM00487">
    <property type="entry name" value="DEXDc"/>
    <property type="match status" value="1"/>
</dbReference>